<evidence type="ECO:0000313" key="5">
    <source>
        <dbReference type="EMBL" id="KAL1214844.1"/>
    </source>
</evidence>
<evidence type="ECO:0000256" key="3">
    <source>
        <dbReference type="ARBA" id="ARBA00022958"/>
    </source>
</evidence>
<keyword evidence="6" id="KW-1185">Reference proteome</keyword>
<dbReference type="GO" id="GO:0006813">
    <property type="term" value="P:potassium ion transport"/>
    <property type="evidence" value="ECO:0007669"/>
    <property type="project" value="UniProtKB-KW"/>
</dbReference>
<accession>A0ABD1BD25</accession>
<dbReference type="InterPro" id="IPR050794">
    <property type="entry name" value="CPA2_transporter"/>
</dbReference>
<gene>
    <name evidence="5" type="ORF">V5N11_022289</name>
</gene>
<organism evidence="5 6">
    <name type="scientific">Cardamine amara subsp. amara</name>
    <dbReference type="NCBI Taxonomy" id="228776"/>
    <lineage>
        <taxon>Eukaryota</taxon>
        <taxon>Viridiplantae</taxon>
        <taxon>Streptophyta</taxon>
        <taxon>Embryophyta</taxon>
        <taxon>Tracheophyta</taxon>
        <taxon>Spermatophyta</taxon>
        <taxon>Magnoliopsida</taxon>
        <taxon>eudicotyledons</taxon>
        <taxon>Gunneridae</taxon>
        <taxon>Pentapetalae</taxon>
        <taxon>rosids</taxon>
        <taxon>malvids</taxon>
        <taxon>Brassicales</taxon>
        <taxon>Brassicaceae</taxon>
        <taxon>Cardamineae</taxon>
        <taxon>Cardamine</taxon>
    </lineage>
</organism>
<dbReference type="AlphaFoldDB" id="A0ABD1BD25"/>
<evidence type="ECO:0000256" key="1">
    <source>
        <dbReference type="ARBA" id="ARBA00022448"/>
    </source>
</evidence>
<name>A0ABD1BD25_CARAN</name>
<protein>
    <submittedName>
        <fullName evidence="5">Cation/H(+) antiporter 4</fullName>
    </submittedName>
</protein>
<dbReference type="PANTHER" id="PTHR32468">
    <property type="entry name" value="CATION/H + ANTIPORTER"/>
    <property type="match status" value="1"/>
</dbReference>
<dbReference type="EMBL" id="JBANAX010000297">
    <property type="protein sequence ID" value="KAL1214844.1"/>
    <property type="molecule type" value="Genomic_DNA"/>
</dbReference>
<sequence length="100" mass="11205">MLDLELLRDVKGNVLAGADIFYTEEVVNDASQTSELLKSIANEYDLFIVGREKGRKSVFTKGLEEWSEFEELGLVGDLLASKDLHCKASVLVVQQQQQMI</sequence>
<evidence type="ECO:0000256" key="2">
    <source>
        <dbReference type="ARBA" id="ARBA00022538"/>
    </source>
</evidence>
<reference evidence="5 6" key="1">
    <citation type="submission" date="2024-04" db="EMBL/GenBank/DDBJ databases">
        <title>Genome assembly C_amara_ONT_v2.</title>
        <authorList>
            <person name="Yant L."/>
            <person name="Moore C."/>
            <person name="Slenker M."/>
        </authorList>
    </citation>
    <scope>NUCLEOTIDE SEQUENCE [LARGE SCALE GENOMIC DNA]</scope>
    <source>
        <tissue evidence="5">Leaf</tissue>
    </source>
</reference>
<dbReference type="PANTHER" id="PTHR32468:SF17">
    <property type="entry name" value="CATION_H(+) ANTIPORTER 4"/>
    <property type="match status" value="1"/>
</dbReference>
<comment type="caution">
    <text evidence="5">The sequence shown here is derived from an EMBL/GenBank/DDBJ whole genome shotgun (WGS) entry which is preliminary data.</text>
</comment>
<keyword evidence="4" id="KW-0406">Ion transport</keyword>
<keyword evidence="3" id="KW-0630">Potassium</keyword>
<proteinExistence type="predicted"/>
<dbReference type="Proteomes" id="UP001558713">
    <property type="component" value="Unassembled WGS sequence"/>
</dbReference>
<evidence type="ECO:0000313" key="6">
    <source>
        <dbReference type="Proteomes" id="UP001558713"/>
    </source>
</evidence>
<evidence type="ECO:0000256" key="4">
    <source>
        <dbReference type="ARBA" id="ARBA00023065"/>
    </source>
</evidence>
<keyword evidence="1" id="KW-0813">Transport</keyword>
<keyword evidence="2" id="KW-0633">Potassium transport</keyword>